<dbReference type="Proteomes" id="UP000324222">
    <property type="component" value="Unassembled WGS sequence"/>
</dbReference>
<organism evidence="1 2">
    <name type="scientific">Portunus trituberculatus</name>
    <name type="common">Swimming crab</name>
    <name type="synonym">Neptunus trituberculatus</name>
    <dbReference type="NCBI Taxonomy" id="210409"/>
    <lineage>
        <taxon>Eukaryota</taxon>
        <taxon>Metazoa</taxon>
        <taxon>Ecdysozoa</taxon>
        <taxon>Arthropoda</taxon>
        <taxon>Crustacea</taxon>
        <taxon>Multicrustacea</taxon>
        <taxon>Malacostraca</taxon>
        <taxon>Eumalacostraca</taxon>
        <taxon>Eucarida</taxon>
        <taxon>Decapoda</taxon>
        <taxon>Pleocyemata</taxon>
        <taxon>Brachyura</taxon>
        <taxon>Eubrachyura</taxon>
        <taxon>Portunoidea</taxon>
        <taxon>Portunidae</taxon>
        <taxon>Portuninae</taxon>
        <taxon>Portunus</taxon>
    </lineage>
</organism>
<evidence type="ECO:0000313" key="1">
    <source>
        <dbReference type="EMBL" id="MPD02302.1"/>
    </source>
</evidence>
<reference evidence="1 2" key="1">
    <citation type="submission" date="2019-05" db="EMBL/GenBank/DDBJ databases">
        <title>Another draft genome of Portunus trituberculatus and its Hox gene families provides insights of decapod evolution.</title>
        <authorList>
            <person name="Jeong J.-H."/>
            <person name="Song I."/>
            <person name="Kim S."/>
            <person name="Choi T."/>
            <person name="Kim D."/>
            <person name="Ryu S."/>
            <person name="Kim W."/>
        </authorList>
    </citation>
    <scope>NUCLEOTIDE SEQUENCE [LARGE SCALE GENOMIC DNA]</scope>
    <source>
        <tissue evidence="1">Muscle</tissue>
    </source>
</reference>
<gene>
    <name evidence="1" type="ORF">E2C01_097878</name>
</gene>
<dbReference type="AlphaFoldDB" id="A0A5B7JWB5"/>
<name>A0A5B7JWB5_PORTR</name>
<comment type="caution">
    <text evidence="1">The sequence shown here is derived from an EMBL/GenBank/DDBJ whole genome shotgun (WGS) entry which is preliminary data.</text>
</comment>
<evidence type="ECO:0000313" key="2">
    <source>
        <dbReference type="Proteomes" id="UP000324222"/>
    </source>
</evidence>
<accession>A0A5B7JWB5</accession>
<protein>
    <submittedName>
        <fullName evidence="1">Uncharacterized protein</fullName>
    </submittedName>
</protein>
<proteinExistence type="predicted"/>
<keyword evidence="2" id="KW-1185">Reference proteome</keyword>
<dbReference type="EMBL" id="VSRR010130789">
    <property type="protein sequence ID" value="MPD02302.1"/>
    <property type="molecule type" value="Genomic_DNA"/>
</dbReference>
<sequence length="40" mass="3718">MGQSLPGGVAGAGRGVAALAGVEVRGPGGRSLAGREEGGR</sequence>